<evidence type="ECO:0000256" key="1">
    <source>
        <dbReference type="SAM" id="MobiDB-lite"/>
    </source>
</evidence>
<sequence length="57" mass="6450">MNESNWPAPTAEDVPRSDPAFVERAAGGDARMTGPVYDTEDVHDDGERWDDEERDRD</sequence>
<gene>
    <name evidence="2" type="ORF">ACK4CP_04130</name>
</gene>
<feature type="compositionally biased region" description="Acidic residues" evidence="1">
    <location>
        <begin position="38"/>
        <end position="57"/>
    </location>
</feature>
<feature type="region of interest" description="Disordered" evidence="1">
    <location>
        <begin position="1"/>
        <end position="57"/>
    </location>
</feature>
<evidence type="ECO:0000313" key="2">
    <source>
        <dbReference type="EMBL" id="MFN6549565.1"/>
    </source>
</evidence>
<organism evidence="2 3">
    <name type="scientific">Mycolicibacterium septicum</name>
    <dbReference type="NCBI Taxonomy" id="98668"/>
    <lineage>
        <taxon>Bacteria</taxon>
        <taxon>Bacillati</taxon>
        <taxon>Actinomycetota</taxon>
        <taxon>Actinomycetes</taxon>
        <taxon>Mycobacteriales</taxon>
        <taxon>Mycobacteriaceae</taxon>
        <taxon>Mycolicibacterium</taxon>
    </lineage>
</organism>
<accession>A0ABW9LNN7</accession>
<protein>
    <submittedName>
        <fullName evidence="2">Uncharacterized protein</fullName>
    </submittedName>
</protein>
<dbReference type="EMBL" id="JBKBDE010000001">
    <property type="protein sequence ID" value="MFN6549565.1"/>
    <property type="molecule type" value="Genomic_DNA"/>
</dbReference>
<comment type="caution">
    <text evidence="2">The sequence shown here is derived from an EMBL/GenBank/DDBJ whole genome shotgun (WGS) entry which is preliminary data.</text>
</comment>
<keyword evidence="3" id="KW-1185">Reference proteome</keyword>
<evidence type="ECO:0000313" key="3">
    <source>
        <dbReference type="Proteomes" id="UP001635817"/>
    </source>
</evidence>
<name>A0ABW9LNN7_9MYCO</name>
<proteinExistence type="predicted"/>
<dbReference type="Proteomes" id="UP001635817">
    <property type="component" value="Unassembled WGS sequence"/>
</dbReference>
<reference evidence="2 3" key="1">
    <citation type="submission" date="2024-12" db="EMBL/GenBank/DDBJ databases">
        <title>The coexistence of Mycolicibacterium septicum and Mycolicibacterium nivoides in clinical samples.</title>
        <authorList>
            <person name="Wang C."/>
            <person name="Feng Y."/>
            <person name="Zong Z."/>
        </authorList>
    </citation>
    <scope>NUCLEOTIDE SEQUENCE [LARGE SCALE GENOMIC DNA]</scope>
    <source>
        <strain evidence="2 3">120310</strain>
    </source>
</reference>
<dbReference type="RefSeq" id="WP_409548508.1">
    <property type="nucleotide sequence ID" value="NZ_JBKBDE010000001.1"/>
</dbReference>